<evidence type="ECO:0000256" key="3">
    <source>
        <dbReference type="ARBA" id="ARBA00022989"/>
    </source>
</evidence>
<evidence type="ECO:0000256" key="2">
    <source>
        <dbReference type="ARBA" id="ARBA00022692"/>
    </source>
</evidence>
<keyword evidence="3 6" id="KW-1133">Transmembrane helix</keyword>
<comment type="subcellular location">
    <subcellularLocation>
        <location evidence="1">Membrane</location>
        <topology evidence="1">Single-pass membrane protein</topology>
    </subcellularLocation>
</comment>
<organism evidence="8 9">
    <name type="scientific">Dyella ginsengisoli</name>
    <dbReference type="NCBI Taxonomy" id="363848"/>
    <lineage>
        <taxon>Bacteria</taxon>
        <taxon>Pseudomonadati</taxon>
        <taxon>Pseudomonadota</taxon>
        <taxon>Gammaproteobacteria</taxon>
        <taxon>Lysobacterales</taxon>
        <taxon>Rhodanobacteraceae</taxon>
        <taxon>Dyella</taxon>
    </lineage>
</organism>
<name>A0ABW8JV97_9GAMM</name>
<feature type="transmembrane region" description="Helical" evidence="6">
    <location>
        <begin position="229"/>
        <end position="251"/>
    </location>
</feature>
<feature type="domain" description="TonB C-terminal" evidence="7">
    <location>
        <begin position="301"/>
        <end position="400"/>
    </location>
</feature>
<keyword evidence="9" id="KW-1185">Reference proteome</keyword>
<evidence type="ECO:0000256" key="1">
    <source>
        <dbReference type="ARBA" id="ARBA00004167"/>
    </source>
</evidence>
<dbReference type="InterPro" id="IPR052173">
    <property type="entry name" value="Beta-lactam_resp_regulator"/>
</dbReference>
<keyword evidence="2 6" id="KW-0812">Transmembrane</keyword>
<reference evidence="8 9" key="1">
    <citation type="submission" date="2020-10" db="EMBL/GenBank/DDBJ databases">
        <title>Phylogeny of dyella-like bacteria.</title>
        <authorList>
            <person name="Fu J."/>
        </authorList>
    </citation>
    <scope>NUCLEOTIDE SEQUENCE [LARGE SCALE GENOMIC DNA]</scope>
    <source>
        <strain evidence="8 9">Gsoil3046</strain>
    </source>
</reference>
<evidence type="ECO:0000259" key="7">
    <source>
        <dbReference type="PROSITE" id="PS52015"/>
    </source>
</evidence>
<dbReference type="PANTHER" id="PTHR34978">
    <property type="entry name" value="POSSIBLE SENSOR-TRANSDUCER PROTEIN BLAR"/>
    <property type="match status" value="1"/>
</dbReference>
<feature type="region of interest" description="Disordered" evidence="5">
    <location>
        <begin position="395"/>
        <end position="416"/>
    </location>
</feature>
<dbReference type="Pfam" id="PF03544">
    <property type="entry name" value="TonB_C"/>
    <property type="match status" value="1"/>
</dbReference>
<feature type="transmembrane region" description="Helical" evidence="6">
    <location>
        <begin position="181"/>
        <end position="203"/>
    </location>
</feature>
<keyword evidence="4 6" id="KW-0472">Membrane</keyword>
<dbReference type="InterPro" id="IPR008756">
    <property type="entry name" value="Peptidase_M56"/>
</dbReference>
<dbReference type="CDD" id="cd07341">
    <property type="entry name" value="M56_BlaR1_MecR1_like"/>
    <property type="match status" value="1"/>
</dbReference>
<comment type="caution">
    <text evidence="8">The sequence shown here is derived from an EMBL/GenBank/DDBJ whole genome shotgun (WGS) entry which is preliminary data.</text>
</comment>
<dbReference type="PROSITE" id="PS52015">
    <property type="entry name" value="TONB_CTD"/>
    <property type="match status" value="1"/>
</dbReference>
<accession>A0ABW8JV97</accession>
<dbReference type="Gene3D" id="3.30.1150.10">
    <property type="match status" value="1"/>
</dbReference>
<proteinExistence type="predicted"/>
<feature type="transmembrane region" description="Helical" evidence="6">
    <location>
        <begin position="272"/>
        <end position="291"/>
    </location>
</feature>
<dbReference type="NCBIfam" id="TIGR01352">
    <property type="entry name" value="tonB_Cterm"/>
    <property type="match status" value="1"/>
</dbReference>
<evidence type="ECO:0000256" key="4">
    <source>
        <dbReference type="ARBA" id="ARBA00023136"/>
    </source>
</evidence>
<evidence type="ECO:0000313" key="8">
    <source>
        <dbReference type="EMBL" id="MFK2903605.1"/>
    </source>
</evidence>
<evidence type="ECO:0000256" key="6">
    <source>
        <dbReference type="SAM" id="Phobius"/>
    </source>
</evidence>
<dbReference type="EMBL" id="JADIKM010000001">
    <property type="protein sequence ID" value="MFK2903605.1"/>
    <property type="molecule type" value="Genomic_DNA"/>
</dbReference>
<feature type="transmembrane region" description="Helical" evidence="6">
    <location>
        <begin position="84"/>
        <end position="103"/>
    </location>
</feature>
<dbReference type="InterPro" id="IPR006260">
    <property type="entry name" value="TonB/TolA_C"/>
</dbReference>
<dbReference type="Proteomes" id="UP001620460">
    <property type="component" value="Unassembled WGS sequence"/>
</dbReference>
<dbReference type="RefSeq" id="WP_404631202.1">
    <property type="nucleotide sequence ID" value="NZ_JADIKM010000001.1"/>
</dbReference>
<sequence length="416" mass="45768">MLASLIDLSAGLLLVLALRKPARKLFGAGPAFTLWLWPVLLGALPWLPTLPARWQLLAPVIVLPGTLASPALPGSAVAGGVPWMALWLVGATFALLRLALAYARLRRRCRPLPPELLAHCRHEHPTLDPRRLRLHSRGPAVLWSWRSLILLPADFTRRFGAEQRVLVLAHQQAHLARRDPLWSLLAEILAALLWFHPLAWLALPRFRLDQELACDERTLHRNTHDAGNYARTLLASTGMDAAPVLIPWLAEPQLKERLMMIRRDRTPTARRLAGYLATACVIGGICLAAQASPRVADPSGRATQDLQANLRTQPRYPKASILNKEKGTVMLQVLVNPDGTVKAVDYDPKASTTTSANLIAAASDAAMQWHFNPAMKGGQPIESYARVPVKFQIDTLPDAAPAADSENQNAKKPEKH</sequence>
<evidence type="ECO:0000313" key="9">
    <source>
        <dbReference type="Proteomes" id="UP001620460"/>
    </source>
</evidence>
<evidence type="ECO:0000256" key="5">
    <source>
        <dbReference type="SAM" id="MobiDB-lite"/>
    </source>
</evidence>
<dbReference type="InterPro" id="IPR037682">
    <property type="entry name" value="TonB_C"/>
</dbReference>
<gene>
    <name evidence="8" type="ORF">ISP17_06505</name>
</gene>
<dbReference type="PANTHER" id="PTHR34978:SF3">
    <property type="entry name" value="SLR0241 PROTEIN"/>
    <property type="match status" value="1"/>
</dbReference>
<protein>
    <submittedName>
        <fullName evidence="8">TonB family protein</fullName>
    </submittedName>
</protein>
<dbReference type="Pfam" id="PF05569">
    <property type="entry name" value="Peptidase_M56"/>
    <property type="match status" value="1"/>
</dbReference>
<dbReference type="SUPFAM" id="SSF74653">
    <property type="entry name" value="TolA/TonB C-terminal domain"/>
    <property type="match status" value="1"/>
</dbReference>
<feature type="transmembrane region" description="Helical" evidence="6">
    <location>
        <begin position="27"/>
        <end position="47"/>
    </location>
</feature>